<dbReference type="Pfam" id="PF00276">
    <property type="entry name" value="Ribosomal_L23"/>
    <property type="match status" value="1"/>
</dbReference>
<dbReference type="Proteomes" id="UP001174691">
    <property type="component" value="Unassembled WGS sequence"/>
</dbReference>
<evidence type="ECO:0000313" key="6">
    <source>
        <dbReference type="Proteomes" id="UP001174691"/>
    </source>
</evidence>
<protein>
    <recommendedName>
        <fullName evidence="4">Large ribosomal subunit protein uL23m</fullName>
    </recommendedName>
</protein>
<dbReference type="PANTHER" id="PTHR12059:SF5">
    <property type="entry name" value="LARGE RIBOSOMAL SUBUNIT PROTEIN UL23M"/>
    <property type="match status" value="1"/>
</dbReference>
<comment type="similarity">
    <text evidence="1">Belongs to the universal ribosomal protein uL23 family.</text>
</comment>
<evidence type="ECO:0000256" key="3">
    <source>
        <dbReference type="ARBA" id="ARBA00023274"/>
    </source>
</evidence>
<dbReference type="Gene3D" id="3.30.70.330">
    <property type="match status" value="1"/>
</dbReference>
<dbReference type="GO" id="GO:0032543">
    <property type="term" value="P:mitochondrial translation"/>
    <property type="evidence" value="ECO:0007669"/>
    <property type="project" value="TreeGrafter"/>
</dbReference>
<dbReference type="AlphaFoldDB" id="A0AA38S1X0"/>
<organism evidence="5 6">
    <name type="scientific">Coniochaeta hoffmannii</name>
    <dbReference type="NCBI Taxonomy" id="91930"/>
    <lineage>
        <taxon>Eukaryota</taxon>
        <taxon>Fungi</taxon>
        <taxon>Dikarya</taxon>
        <taxon>Ascomycota</taxon>
        <taxon>Pezizomycotina</taxon>
        <taxon>Sordariomycetes</taxon>
        <taxon>Sordariomycetidae</taxon>
        <taxon>Coniochaetales</taxon>
        <taxon>Coniochaetaceae</taxon>
        <taxon>Coniochaeta</taxon>
    </lineage>
</organism>
<gene>
    <name evidence="5" type="ORF">NKR19_g6193</name>
</gene>
<comment type="caution">
    <text evidence="5">The sequence shown here is derived from an EMBL/GenBank/DDBJ whole genome shotgun (WGS) entry which is preliminary data.</text>
</comment>
<keyword evidence="3" id="KW-0687">Ribonucleoprotein</keyword>
<reference evidence="5" key="1">
    <citation type="submission" date="2022-07" db="EMBL/GenBank/DDBJ databases">
        <title>Fungi with potential for degradation of polypropylene.</title>
        <authorList>
            <person name="Gostincar C."/>
        </authorList>
    </citation>
    <scope>NUCLEOTIDE SEQUENCE</scope>
    <source>
        <strain evidence="5">EXF-13287</strain>
    </source>
</reference>
<keyword evidence="2" id="KW-0689">Ribosomal protein</keyword>
<dbReference type="InterPro" id="IPR013025">
    <property type="entry name" value="Ribosomal_uL23-like"/>
</dbReference>
<dbReference type="InterPro" id="IPR012678">
    <property type="entry name" value="Ribosomal_uL23/eL15/eS24_sf"/>
</dbReference>
<dbReference type="InterPro" id="IPR012677">
    <property type="entry name" value="Nucleotide-bd_a/b_plait_sf"/>
</dbReference>
<dbReference type="GO" id="GO:0005762">
    <property type="term" value="C:mitochondrial large ribosomal subunit"/>
    <property type="evidence" value="ECO:0007669"/>
    <property type="project" value="TreeGrafter"/>
</dbReference>
<evidence type="ECO:0000256" key="1">
    <source>
        <dbReference type="ARBA" id="ARBA00006700"/>
    </source>
</evidence>
<name>A0AA38S1X0_9PEZI</name>
<evidence type="ECO:0000256" key="2">
    <source>
        <dbReference type="ARBA" id="ARBA00022980"/>
    </source>
</evidence>
<evidence type="ECO:0000313" key="5">
    <source>
        <dbReference type="EMBL" id="KAJ9145156.1"/>
    </source>
</evidence>
<dbReference type="EMBL" id="JANBVN010000093">
    <property type="protein sequence ID" value="KAJ9145156.1"/>
    <property type="molecule type" value="Genomic_DNA"/>
</dbReference>
<dbReference type="PANTHER" id="PTHR12059">
    <property type="entry name" value="RIBOSOMAL PROTEIN L23-RELATED"/>
    <property type="match status" value="1"/>
</dbReference>
<dbReference type="SUPFAM" id="SSF54189">
    <property type="entry name" value="Ribosomal proteins S24e, L23 and L15e"/>
    <property type="match status" value="1"/>
</dbReference>
<dbReference type="GO" id="GO:0003735">
    <property type="term" value="F:structural constituent of ribosome"/>
    <property type="evidence" value="ECO:0007669"/>
    <property type="project" value="InterPro"/>
</dbReference>
<evidence type="ECO:0000256" key="4">
    <source>
        <dbReference type="ARBA" id="ARBA00039977"/>
    </source>
</evidence>
<sequence>MATPLQKITKAAVESVAEAATTETLMPNFRIGGKKVYLPNHVITFVRPVRNTPPNLATFVVPLTFNKFDLRDYLWNVYQVRVNSVRSFVNQQPIQRKGPAEKRGRAYRPQAQKMMMAELEKPFVWPERVKGEDLPEEYDWKRWKEQEDHSKAHERAQMARSSGDIPLLTERAAEVSGRERLRNEARELLEGKREWANEAKLDERWNAIVGEASRK</sequence>
<keyword evidence="6" id="KW-1185">Reference proteome</keyword>
<accession>A0AA38S1X0</accession>
<proteinExistence type="inferred from homology"/>